<name>A0A543A7M3_9ACTN</name>
<accession>A0A543A7M3</accession>
<comment type="caution">
    <text evidence="3">The sequence shown here is derived from an EMBL/GenBank/DDBJ whole genome shotgun (WGS) entry which is preliminary data.</text>
</comment>
<proteinExistence type="predicted"/>
<evidence type="ECO:0000313" key="3">
    <source>
        <dbReference type="EMBL" id="TQL68519.1"/>
    </source>
</evidence>
<dbReference type="Proteomes" id="UP000320209">
    <property type="component" value="Unassembled WGS sequence"/>
</dbReference>
<evidence type="ECO:0000256" key="1">
    <source>
        <dbReference type="ARBA" id="ARBA00022679"/>
    </source>
</evidence>
<protein>
    <submittedName>
        <fullName evidence="3">Methyltransferase family protein</fullName>
    </submittedName>
</protein>
<dbReference type="GO" id="GO:0008168">
    <property type="term" value="F:methyltransferase activity"/>
    <property type="evidence" value="ECO:0007669"/>
    <property type="project" value="UniProtKB-KW"/>
</dbReference>
<dbReference type="InterPro" id="IPR041698">
    <property type="entry name" value="Methyltransf_25"/>
</dbReference>
<dbReference type="EMBL" id="VFOV01000001">
    <property type="protein sequence ID" value="TQL68519.1"/>
    <property type="molecule type" value="Genomic_DNA"/>
</dbReference>
<keyword evidence="3" id="KW-0489">Methyltransferase</keyword>
<organism evidence="3 4">
    <name type="scientific">Nocardioides albertanoniae</name>
    <dbReference type="NCBI Taxonomy" id="1175486"/>
    <lineage>
        <taxon>Bacteria</taxon>
        <taxon>Bacillati</taxon>
        <taxon>Actinomycetota</taxon>
        <taxon>Actinomycetes</taxon>
        <taxon>Propionibacteriales</taxon>
        <taxon>Nocardioidaceae</taxon>
        <taxon>Nocardioides</taxon>
    </lineage>
</organism>
<reference evidence="3 4" key="1">
    <citation type="submission" date="2019-06" db="EMBL/GenBank/DDBJ databases">
        <title>Sequencing the genomes of 1000 actinobacteria strains.</title>
        <authorList>
            <person name="Klenk H.-P."/>
        </authorList>
    </citation>
    <scope>NUCLEOTIDE SEQUENCE [LARGE SCALE GENOMIC DNA]</scope>
    <source>
        <strain evidence="3 4">DSM 25218</strain>
    </source>
</reference>
<dbReference type="GO" id="GO:0032259">
    <property type="term" value="P:methylation"/>
    <property type="evidence" value="ECO:0007669"/>
    <property type="project" value="UniProtKB-KW"/>
</dbReference>
<dbReference type="OrthoDB" id="9811589at2"/>
<dbReference type="AlphaFoldDB" id="A0A543A7M3"/>
<dbReference type="Gene3D" id="3.40.50.150">
    <property type="entry name" value="Vaccinia Virus protein VP39"/>
    <property type="match status" value="1"/>
</dbReference>
<sequence>MRDPDAAFADPRQAALYDVFDDDRSDLDAYAAIAREVGAHRVIDIGCGTGSLAVRLAAEGASVVGVDPALASLEVARTKPYAELVTWINGDANALGGHSAEADLVVMTGNVAQVFVTDEDWSQTLAAVCAALRPGGWFVFETRRPEARAWQDWDVAPTTVDLPDGRTAVVARHVTHVELPLVTFEASATIDDEVLRSTSTLRFRGPDEITRDLATHGFAVSDVRDAPDRPGKEHVFLARVPDPQHIATAVSR</sequence>
<keyword evidence="1 3" id="KW-0808">Transferase</keyword>
<dbReference type="PANTHER" id="PTHR43861">
    <property type="entry name" value="TRANS-ACONITATE 2-METHYLTRANSFERASE-RELATED"/>
    <property type="match status" value="1"/>
</dbReference>
<dbReference type="RefSeq" id="WP_141780506.1">
    <property type="nucleotide sequence ID" value="NZ_VFOV01000001.1"/>
</dbReference>
<keyword evidence="4" id="KW-1185">Reference proteome</keyword>
<evidence type="ECO:0000313" key="4">
    <source>
        <dbReference type="Proteomes" id="UP000320209"/>
    </source>
</evidence>
<dbReference type="SUPFAM" id="SSF53335">
    <property type="entry name" value="S-adenosyl-L-methionine-dependent methyltransferases"/>
    <property type="match status" value="1"/>
</dbReference>
<feature type="domain" description="Methyltransferase" evidence="2">
    <location>
        <begin position="42"/>
        <end position="136"/>
    </location>
</feature>
<dbReference type="Pfam" id="PF13649">
    <property type="entry name" value="Methyltransf_25"/>
    <property type="match status" value="1"/>
</dbReference>
<gene>
    <name evidence="3" type="ORF">FB381_2409</name>
</gene>
<evidence type="ECO:0000259" key="2">
    <source>
        <dbReference type="Pfam" id="PF13649"/>
    </source>
</evidence>
<dbReference type="InterPro" id="IPR029063">
    <property type="entry name" value="SAM-dependent_MTases_sf"/>
</dbReference>
<dbReference type="CDD" id="cd02440">
    <property type="entry name" value="AdoMet_MTases"/>
    <property type="match status" value="1"/>
</dbReference>